<evidence type="ECO:0000256" key="14">
    <source>
        <dbReference type="PROSITE-ProRule" id="PRU00110"/>
    </source>
</evidence>
<evidence type="ECO:0000256" key="5">
    <source>
        <dbReference type="ARBA" id="ARBA00022553"/>
    </source>
</evidence>
<keyword evidence="13 17" id="KW-0472">Membrane</keyword>
<keyword evidence="16" id="KW-0175">Coiled coil</keyword>
<dbReference type="CDD" id="cd00082">
    <property type="entry name" value="HisKA"/>
    <property type="match status" value="1"/>
</dbReference>
<dbReference type="Pfam" id="PF00072">
    <property type="entry name" value="Response_reg"/>
    <property type="match status" value="1"/>
</dbReference>
<evidence type="ECO:0000256" key="11">
    <source>
        <dbReference type="ARBA" id="ARBA00022989"/>
    </source>
</evidence>
<dbReference type="Pfam" id="PF00512">
    <property type="entry name" value="HisKA"/>
    <property type="match status" value="1"/>
</dbReference>
<dbReference type="InterPro" id="IPR036097">
    <property type="entry name" value="HisK_dim/P_sf"/>
</dbReference>
<dbReference type="SMART" id="SM00387">
    <property type="entry name" value="HATPase_c"/>
    <property type="match status" value="1"/>
</dbReference>
<dbReference type="PRINTS" id="PR00344">
    <property type="entry name" value="BCTRLSENSOR"/>
</dbReference>
<dbReference type="InterPro" id="IPR005467">
    <property type="entry name" value="His_kinase_dom"/>
</dbReference>
<dbReference type="PANTHER" id="PTHR45339:SF1">
    <property type="entry name" value="HYBRID SIGNAL TRANSDUCTION HISTIDINE KINASE J"/>
    <property type="match status" value="1"/>
</dbReference>
<dbReference type="SUPFAM" id="SSF52172">
    <property type="entry name" value="CheY-like"/>
    <property type="match status" value="1"/>
</dbReference>
<feature type="domain" description="Histidine kinase" evidence="18">
    <location>
        <begin position="337"/>
        <end position="562"/>
    </location>
</feature>
<evidence type="ECO:0000256" key="7">
    <source>
        <dbReference type="ARBA" id="ARBA00022692"/>
    </source>
</evidence>
<keyword evidence="9" id="KW-0418">Kinase</keyword>
<dbReference type="CDD" id="cd17546">
    <property type="entry name" value="REC_hyHK_CKI1_RcsC-like"/>
    <property type="match status" value="1"/>
</dbReference>
<dbReference type="SUPFAM" id="SSF158472">
    <property type="entry name" value="HAMP domain-like"/>
    <property type="match status" value="1"/>
</dbReference>
<evidence type="ECO:0000256" key="2">
    <source>
        <dbReference type="ARBA" id="ARBA00004651"/>
    </source>
</evidence>
<evidence type="ECO:0000256" key="3">
    <source>
        <dbReference type="ARBA" id="ARBA00012438"/>
    </source>
</evidence>
<keyword evidence="7 17" id="KW-0812">Transmembrane</keyword>
<dbReference type="InterPro" id="IPR036641">
    <property type="entry name" value="HPT_dom_sf"/>
</dbReference>
<name>A0ABT1WDR5_9BURK</name>
<dbReference type="CDD" id="cd16922">
    <property type="entry name" value="HATPase_EvgS-ArcB-TorS-like"/>
    <property type="match status" value="1"/>
</dbReference>
<protein>
    <recommendedName>
        <fullName evidence="3">histidine kinase</fullName>
        <ecNumber evidence="3">2.7.13.3</ecNumber>
    </recommendedName>
</protein>
<dbReference type="Gene3D" id="6.10.340.10">
    <property type="match status" value="1"/>
</dbReference>
<dbReference type="PANTHER" id="PTHR45339">
    <property type="entry name" value="HYBRID SIGNAL TRANSDUCTION HISTIDINE KINASE J"/>
    <property type="match status" value="1"/>
</dbReference>
<feature type="domain" description="Response regulatory" evidence="19">
    <location>
        <begin position="722"/>
        <end position="840"/>
    </location>
</feature>
<dbReference type="Gene3D" id="3.30.565.10">
    <property type="entry name" value="Histidine kinase-like ATPase, C-terminal domain"/>
    <property type="match status" value="1"/>
</dbReference>
<keyword evidence="23" id="KW-1185">Reference proteome</keyword>
<reference evidence="22 23" key="1">
    <citation type="submission" date="2022-07" db="EMBL/GenBank/DDBJ databases">
        <authorList>
            <person name="Xamxidin M."/>
            <person name="Wu M."/>
        </authorList>
    </citation>
    <scope>NUCLEOTIDE SEQUENCE [LARGE SCALE GENOMIC DNA]</scope>
    <source>
        <strain evidence="22 23">NBRC 111650</strain>
    </source>
</reference>
<evidence type="ECO:0000256" key="17">
    <source>
        <dbReference type="SAM" id="Phobius"/>
    </source>
</evidence>
<accession>A0ABT1WDR5</accession>
<dbReference type="InterPro" id="IPR001789">
    <property type="entry name" value="Sig_transdc_resp-reg_receiver"/>
</dbReference>
<dbReference type="PROSITE" id="PS50894">
    <property type="entry name" value="HPT"/>
    <property type="match status" value="1"/>
</dbReference>
<keyword evidence="5 15" id="KW-0597">Phosphoprotein</keyword>
<feature type="modified residue" description="4-aspartylphosphate" evidence="15">
    <location>
        <position position="773"/>
    </location>
</feature>
<dbReference type="InterPro" id="IPR036890">
    <property type="entry name" value="HATPase_C_sf"/>
</dbReference>
<comment type="caution">
    <text evidence="22">The sequence shown here is derived from an EMBL/GenBank/DDBJ whole genome shotgun (WGS) entry which is preliminary data.</text>
</comment>
<keyword evidence="8" id="KW-0547">Nucleotide-binding</keyword>
<evidence type="ECO:0000256" key="12">
    <source>
        <dbReference type="ARBA" id="ARBA00023012"/>
    </source>
</evidence>
<keyword evidence="11 17" id="KW-1133">Transmembrane helix</keyword>
<evidence type="ECO:0000256" key="10">
    <source>
        <dbReference type="ARBA" id="ARBA00022840"/>
    </source>
</evidence>
<dbReference type="EMBL" id="JANIGO010000001">
    <property type="protein sequence ID" value="MCQ8895640.1"/>
    <property type="molecule type" value="Genomic_DNA"/>
</dbReference>
<dbReference type="Gene3D" id="1.10.287.130">
    <property type="match status" value="1"/>
</dbReference>
<dbReference type="PROSITE" id="PS50110">
    <property type="entry name" value="RESPONSE_REGULATORY"/>
    <property type="match status" value="1"/>
</dbReference>
<organism evidence="22 23">
    <name type="scientific">Limnobacter humi</name>
    <dbReference type="NCBI Taxonomy" id="1778671"/>
    <lineage>
        <taxon>Bacteria</taxon>
        <taxon>Pseudomonadati</taxon>
        <taxon>Pseudomonadota</taxon>
        <taxon>Betaproteobacteria</taxon>
        <taxon>Burkholderiales</taxon>
        <taxon>Burkholderiaceae</taxon>
        <taxon>Limnobacter</taxon>
    </lineage>
</organism>
<evidence type="ECO:0000256" key="1">
    <source>
        <dbReference type="ARBA" id="ARBA00000085"/>
    </source>
</evidence>
<dbReference type="SUPFAM" id="SSF47226">
    <property type="entry name" value="Histidine-containing phosphotransfer domain, HPT domain"/>
    <property type="match status" value="1"/>
</dbReference>
<dbReference type="InterPro" id="IPR004358">
    <property type="entry name" value="Sig_transdc_His_kin-like_C"/>
</dbReference>
<evidence type="ECO:0000256" key="9">
    <source>
        <dbReference type="ARBA" id="ARBA00022777"/>
    </source>
</evidence>
<keyword evidence="6" id="KW-0808">Transferase</keyword>
<gene>
    <name evidence="22" type="ORF">NQT62_04180</name>
</gene>
<evidence type="ECO:0000259" key="19">
    <source>
        <dbReference type="PROSITE" id="PS50110"/>
    </source>
</evidence>
<evidence type="ECO:0000259" key="18">
    <source>
        <dbReference type="PROSITE" id="PS50109"/>
    </source>
</evidence>
<dbReference type="SUPFAM" id="SSF55874">
    <property type="entry name" value="ATPase domain of HSP90 chaperone/DNA topoisomerase II/histidine kinase"/>
    <property type="match status" value="1"/>
</dbReference>
<evidence type="ECO:0000256" key="13">
    <source>
        <dbReference type="ARBA" id="ARBA00023136"/>
    </source>
</evidence>
<evidence type="ECO:0000256" key="15">
    <source>
        <dbReference type="PROSITE-ProRule" id="PRU00169"/>
    </source>
</evidence>
<evidence type="ECO:0000256" key="6">
    <source>
        <dbReference type="ARBA" id="ARBA00022679"/>
    </source>
</evidence>
<feature type="modified residue" description="Phosphohistidine" evidence="14">
    <location>
        <position position="917"/>
    </location>
</feature>
<evidence type="ECO:0000259" key="20">
    <source>
        <dbReference type="PROSITE" id="PS50885"/>
    </source>
</evidence>
<proteinExistence type="predicted"/>
<keyword evidence="12" id="KW-0902">Two-component regulatory system</keyword>
<dbReference type="Pfam" id="PF00672">
    <property type="entry name" value="HAMP"/>
    <property type="match status" value="1"/>
</dbReference>
<dbReference type="SMART" id="SM00448">
    <property type="entry name" value="REC"/>
    <property type="match status" value="1"/>
</dbReference>
<comment type="catalytic activity">
    <reaction evidence="1">
        <text>ATP + protein L-histidine = ADP + protein N-phospho-L-histidine.</text>
        <dbReference type="EC" id="2.7.13.3"/>
    </reaction>
</comment>
<keyword evidence="4" id="KW-1003">Cell membrane</keyword>
<evidence type="ECO:0000313" key="23">
    <source>
        <dbReference type="Proteomes" id="UP001204142"/>
    </source>
</evidence>
<dbReference type="GO" id="GO:0005524">
    <property type="term" value="F:ATP binding"/>
    <property type="evidence" value="ECO:0007669"/>
    <property type="project" value="UniProtKB-KW"/>
</dbReference>
<dbReference type="Gene3D" id="1.20.120.160">
    <property type="entry name" value="HPT domain"/>
    <property type="match status" value="1"/>
</dbReference>
<dbReference type="RefSeq" id="WP_256763332.1">
    <property type="nucleotide sequence ID" value="NZ_JANIGO010000001.1"/>
</dbReference>
<dbReference type="SMART" id="SM00304">
    <property type="entry name" value="HAMP"/>
    <property type="match status" value="1"/>
</dbReference>
<dbReference type="EC" id="2.7.13.3" evidence="3"/>
<dbReference type="Gene3D" id="3.40.50.2300">
    <property type="match status" value="1"/>
</dbReference>
<dbReference type="InterPro" id="IPR011006">
    <property type="entry name" value="CheY-like_superfamily"/>
</dbReference>
<feature type="domain" description="HPt" evidence="21">
    <location>
        <begin position="878"/>
        <end position="979"/>
    </location>
</feature>
<sequence>MKLALLIRITALIVALFSLISLGTKVASIHQQSVQEAQYQAWASDEAILTRTLAEFEAMRKLVSLYAATRDPKYINHYLDLVGIHNGSRVYSEPVGNDYWIDVITGQRKVSAVTWGVGDNLNERLYSLKFVQPEEPAIERILDLKHQLEKSELNAFAQGMNRYVGKDGKHDLTGEDVKDTFGVLFDRKHIELTHALTFEISALIAREKRRYLTQIESSRSELKTSVVVDAVLTLLFIVGLCAGLLAIKRRVIDPINSLYSASEEIMKGDYTVRVTNHQGTQEIILLTRAFNRMIRSFQRDLEKSERVKRALEEVNLANLEKERAKNESRIKSSFLANMSHEIRTPMNAILGMTALTLKTNLSEKQRDYLKKIQLSGNNLLALINSILDLSKLESDMFKLEQSPFRFDDVLEEVFGTLGNTASHKNIRLHYTLKSRNMQSMLNNLVGDPLRIGQIFKNLVGNAIKFTQRGYVSVSAKILERQDDQVTLQFSVSDTGIGMSKDKLQNVFDKFTQADSSTTRMYGGSGLGLSIAKELVHLMGGDIHVQSTLGKGSVFNFTLKLRLQEGVPLTLRSPMVNTDTHVYLCSEDGKLLKSMRSLFVEFGVQLTAVTAQQIIWQDIHTTDNDLIVVDCDVTPHGMETFAELISLSRTHPSQWVWLSTQDSAEVLRTHPMLTEQKILTTPLLPRHVIQMLDLDPKTVEGEAHEVSPALTQLPTGGQFRHADLLLVEDHPLNMELLIDFLAPRKYNIQCARDGQEAMDLLKQRNRPFDMIITDLEMPLLDGYQLAAWIRSHLIHGQTPIMALTAHAFEQTRVRCTQLGIDMVLTKPFHEADLYNAVRNALARQDGVLTGFEQCAAEAPGNPSTKSQAGRQIFQTDRFEPQRMAKYLSKFIETSHDLVPRLNQLLKDQAYAEFRREIHSTSGVLGMLAKDDIKAAFSQMDRDLEDPAQTQRVMREVHEQWPAILAEARETLDRMQKIGQT</sequence>
<dbReference type="InterPro" id="IPR003661">
    <property type="entry name" value="HisK_dim/P_dom"/>
</dbReference>
<keyword evidence="10 22" id="KW-0067">ATP-binding</keyword>
<comment type="subcellular location">
    <subcellularLocation>
        <location evidence="2">Cell membrane</location>
        <topology evidence="2">Multi-pass membrane protein</topology>
    </subcellularLocation>
</comment>
<dbReference type="InterPro" id="IPR003660">
    <property type="entry name" value="HAMP_dom"/>
</dbReference>
<dbReference type="CDD" id="cd06225">
    <property type="entry name" value="HAMP"/>
    <property type="match status" value="1"/>
</dbReference>
<dbReference type="SMART" id="SM00388">
    <property type="entry name" value="HisKA"/>
    <property type="match status" value="1"/>
</dbReference>
<feature type="coiled-coil region" evidence="16">
    <location>
        <begin position="294"/>
        <end position="329"/>
    </location>
</feature>
<dbReference type="Proteomes" id="UP001204142">
    <property type="component" value="Unassembled WGS sequence"/>
</dbReference>
<evidence type="ECO:0000256" key="4">
    <source>
        <dbReference type="ARBA" id="ARBA00022475"/>
    </source>
</evidence>
<feature type="transmembrane region" description="Helical" evidence="17">
    <location>
        <begin position="226"/>
        <end position="247"/>
    </location>
</feature>
<dbReference type="PROSITE" id="PS50885">
    <property type="entry name" value="HAMP"/>
    <property type="match status" value="1"/>
</dbReference>
<dbReference type="Pfam" id="PF02518">
    <property type="entry name" value="HATPase_c"/>
    <property type="match status" value="1"/>
</dbReference>
<evidence type="ECO:0000256" key="8">
    <source>
        <dbReference type="ARBA" id="ARBA00022741"/>
    </source>
</evidence>
<evidence type="ECO:0000259" key="21">
    <source>
        <dbReference type="PROSITE" id="PS50894"/>
    </source>
</evidence>
<dbReference type="InterPro" id="IPR003594">
    <property type="entry name" value="HATPase_dom"/>
</dbReference>
<feature type="domain" description="HAMP" evidence="20">
    <location>
        <begin position="249"/>
        <end position="302"/>
    </location>
</feature>
<dbReference type="SUPFAM" id="SSF47384">
    <property type="entry name" value="Homodimeric domain of signal transducing histidine kinase"/>
    <property type="match status" value="1"/>
</dbReference>
<dbReference type="PROSITE" id="PS50109">
    <property type="entry name" value="HIS_KIN"/>
    <property type="match status" value="1"/>
</dbReference>
<evidence type="ECO:0000313" key="22">
    <source>
        <dbReference type="EMBL" id="MCQ8895640.1"/>
    </source>
</evidence>
<evidence type="ECO:0000256" key="16">
    <source>
        <dbReference type="SAM" id="Coils"/>
    </source>
</evidence>
<dbReference type="InterPro" id="IPR008207">
    <property type="entry name" value="Sig_transdc_His_kin_Hpt_dom"/>
</dbReference>